<feature type="compositionally biased region" description="Polar residues" evidence="1">
    <location>
        <begin position="324"/>
        <end position="333"/>
    </location>
</feature>
<dbReference type="OrthoDB" id="10064352at2759"/>
<feature type="region of interest" description="Disordered" evidence="1">
    <location>
        <begin position="164"/>
        <end position="258"/>
    </location>
</feature>
<feature type="region of interest" description="Disordered" evidence="1">
    <location>
        <begin position="324"/>
        <end position="350"/>
    </location>
</feature>
<dbReference type="Proteomes" id="UP000663852">
    <property type="component" value="Unassembled WGS sequence"/>
</dbReference>
<evidence type="ECO:0000313" key="3">
    <source>
        <dbReference type="Proteomes" id="UP000663852"/>
    </source>
</evidence>
<organism evidence="2 3">
    <name type="scientific">Adineta ricciae</name>
    <name type="common">Rotifer</name>
    <dbReference type="NCBI Taxonomy" id="249248"/>
    <lineage>
        <taxon>Eukaryota</taxon>
        <taxon>Metazoa</taxon>
        <taxon>Spiralia</taxon>
        <taxon>Gnathifera</taxon>
        <taxon>Rotifera</taxon>
        <taxon>Eurotatoria</taxon>
        <taxon>Bdelloidea</taxon>
        <taxon>Adinetida</taxon>
        <taxon>Adinetidae</taxon>
        <taxon>Adineta</taxon>
    </lineage>
</organism>
<comment type="caution">
    <text evidence="2">The sequence shown here is derived from an EMBL/GenBank/DDBJ whole genome shotgun (WGS) entry which is preliminary data.</text>
</comment>
<evidence type="ECO:0000313" key="2">
    <source>
        <dbReference type="EMBL" id="CAF1174774.1"/>
    </source>
</evidence>
<feature type="compositionally biased region" description="Polar residues" evidence="1">
    <location>
        <begin position="200"/>
        <end position="210"/>
    </location>
</feature>
<name>A0A814UHJ5_ADIRI</name>
<evidence type="ECO:0000256" key="1">
    <source>
        <dbReference type="SAM" id="MobiDB-lite"/>
    </source>
</evidence>
<feature type="compositionally biased region" description="Low complexity" evidence="1">
    <location>
        <begin position="182"/>
        <end position="194"/>
    </location>
</feature>
<sequence>MNKVHTKWLLCFLVPSTTHHSKKQTSTREAKIAEARTNFVTLNLVEEQMTRTANYENLIWTSTVYTPLSSKSDQQRPITYHHSSSIKRSERLVLPKNHLIDNSFVSPSNMAHSSIDISRQINSSTKRYHSSFKTISYPFNNRQVQRTNSSNDKIVIFKLTNENAEESNDSGPHLSMKHSSLSMGTSSTITTRSSTPPPKQSSNPTSTWKSSPAYRTDGLKRRATRYDSPVTVPGHNNLSTSSNSISTMATSTSSHPTSNSSLFAYGSTITGGNTVRQRALAEPATNSLLITSERFKSHTPSTMRPARQSSTTTMPSAYMTSHQLQRNASQGMRSRNHQDKSTNSRDVFDYPDPFTNCPPELLSKLAQLTKLQMETVEWERKRRFTKKKSGANGTTQGKDSP</sequence>
<dbReference type="EMBL" id="CAJNOJ010000133">
    <property type="protein sequence ID" value="CAF1174774.1"/>
    <property type="molecule type" value="Genomic_DNA"/>
</dbReference>
<gene>
    <name evidence="2" type="ORF">EDS130_LOCUS23899</name>
</gene>
<feature type="compositionally biased region" description="Polar residues" evidence="1">
    <location>
        <begin position="391"/>
        <end position="401"/>
    </location>
</feature>
<reference evidence="2" key="1">
    <citation type="submission" date="2021-02" db="EMBL/GenBank/DDBJ databases">
        <authorList>
            <person name="Nowell W R."/>
        </authorList>
    </citation>
    <scope>NUCLEOTIDE SEQUENCE</scope>
</reference>
<accession>A0A814UHJ5</accession>
<proteinExistence type="predicted"/>
<feature type="region of interest" description="Disordered" evidence="1">
    <location>
        <begin position="380"/>
        <end position="401"/>
    </location>
</feature>
<dbReference type="AlphaFoldDB" id="A0A814UHJ5"/>
<feature type="compositionally biased region" description="Basic and acidic residues" evidence="1">
    <location>
        <begin position="336"/>
        <end position="348"/>
    </location>
</feature>
<protein>
    <submittedName>
        <fullName evidence="2">Uncharacterized protein</fullName>
    </submittedName>
</protein>
<feature type="compositionally biased region" description="Low complexity" evidence="1">
    <location>
        <begin position="239"/>
        <end position="258"/>
    </location>
</feature>